<evidence type="ECO:0000256" key="4">
    <source>
        <dbReference type="ARBA" id="ARBA00022475"/>
    </source>
</evidence>
<dbReference type="EMBL" id="NJHN03000021">
    <property type="protein sequence ID" value="KAH9425209.1"/>
    <property type="molecule type" value="Genomic_DNA"/>
</dbReference>
<dbReference type="PROSITE" id="PS51013">
    <property type="entry name" value="PANNEXIN"/>
    <property type="match status" value="1"/>
</dbReference>
<comment type="subcellular location">
    <subcellularLocation>
        <location evidence="1">Cell junction</location>
        <location evidence="1">Gap junction</location>
    </subcellularLocation>
    <subcellularLocation>
        <location evidence="2 12">Cell membrane</location>
        <topology evidence="2 12">Multi-pass membrane protein</topology>
    </subcellularLocation>
</comment>
<evidence type="ECO:0000256" key="5">
    <source>
        <dbReference type="ARBA" id="ARBA00022692"/>
    </source>
</evidence>
<evidence type="ECO:0000256" key="7">
    <source>
        <dbReference type="ARBA" id="ARBA00022949"/>
    </source>
</evidence>
<comment type="function">
    <text evidence="12">Structural component of the gap junctions.</text>
</comment>
<evidence type="ECO:0000256" key="9">
    <source>
        <dbReference type="ARBA" id="ARBA00023065"/>
    </source>
</evidence>
<keyword evidence="8 12" id="KW-1133">Transmembrane helix</keyword>
<keyword evidence="9 12" id="KW-0406">Ion transport</keyword>
<evidence type="ECO:0000256" key="11">
    <source>
        <dbReference type="ARBA" id="ARBA00023303"/>
    </source>
</evidence>
<accession>A0ABQ8JRH0</accession>
<dbReference type="PRINTS" id="PR01262">
    <property type="entry name" value="INNEXIN"/>
</dbReference>
<evidence type="ECO:0000256" key="6">
    <source>
        <dbReference type="ARBA" id="ARBA00022868"/>
    </source>
</evidence>
<evidence type="ECO:0000256" key="8">
    <source>
        <dbReference type="ARBA" id="ARBA00022989"/>
    </source>
</evidence>
<keyword evidence="7" id="KW-0965">Cell junction</keyword>
<feature type="non-terminal residue" evidence="13">
    <location>
        <position position="1"/>
    </location>
</feature>
<evidence type="ECO:0000256" key="1">
    <source>
        <dbReference type="ARBA" id="ARBA00004610"/>
    </source>
</evidence>
<evidence type="ECO:0000256" key="2">
    <source>
        <dbReference type="ARBA" id="ARBA00004651"/>
    </source>
</evidence>
<keyword evidence="3 12" id="KW-0813">Transport</keyword>
<gene>
    <name evidence="12" type="primary">inx</name>
    <name evidence="13" type="ORF">DERP_013440</name>
</gene>
<name>A0ABQ8JRH0_DERPT</name>
<proteinExistence type="inferred from homology"/>
<reference evidence="13 14" key="2">
    <citation type="journal article" date="2022" name="Mol. Biol. Evol.">
        <title>Comparative Genomics Reveals Insights into the Divergent Evolution of Astigmatic Mites and Household Pest Adaptations.</title>
        <authorList>
            <person name="Xiong Q."/>
            <person name="Wan A.T."/>
            <person name="Liu X."/>
            <person name="Fung C.S."/>
            <person name="Xiao X."/>
            <person name="Malainual N."/>
            <person name="Hou J."/>
            <person name="Wang L."/>
            <person name="Wang M."/>
            <person name="Yang K.Y."/>
            <person name="Cui Y."/>
            <person name="Leung E.L."/>
            <person name="Nong W."/>
            <person name="Shin S.K."/>
            <person name="Au S.W."/>
            <person name="Jeong K.Y."/>
            <person name="Chew F.T."/>
            <person name="Hui J.H."/>
            <person name="Leung T.F."/>
            <person name="Tungtrongchitr A."/>
            <person name="Zhong N."/>
            <person name="Liu Z."/>
            <person name="Tsui S.K."/>
        </authorList>
    </citation>
    <scope>NUCLEOTIDE SEQUENCE [LARGE SCALE GENOMIC DNA]</scope>
    <source>
        <strain evidence="13">Derp</strain>
    </source>
</reference>
<feature type="transmembrane region" description="Helical" evidence="12">
    <location>
        <begin position="114"/>
        <end position="136"/>
    </location>
</feature>
<evidence type="ECO:0000256" key="10">
    <source>
        <dbReference type="ARBA" id="ARBA00023136"/>
    </source>
</evidence>
<keyword evidence="5 12" id="KW-0812">Transmembrane</keyword>
<keyword evidence="14" id="KW-1185">Reference proteome</keyword>
<feature type="transmembrane region" description="Helical" evidence="12">
    <location>
        <begin position="186"/>
        <end position="204"/>
    </location>
</feature>
<feature type="transmembrane region" description="Helical" evidence="12">
    <location>
        <begin position="273"/>
        <end position="294"/>
    </location>
</feature>
<dbReference type="Proteomes" id="UP000887458">
    <property type="component" value="Unassembled WGS sequence"/>
</dbReference>
<reference evidence="13 14" key="1">
    <citation type="journal article" date="2018" name="J. Allergy Clin. Immunol.">
        <title>High-quality assembly of Dermatophagoides pteronyssinus genome and transcriptome reveals a wide range of novel allergens.</title>
        <authorList>
            <person name="Liu X.Y."/>
            <person name="Yang K.Y."/>
            <person name="Wang M.Q."/>
            <person name="Kwok J.S."/>
            <person name="Zeng X."/>
            <person name="Yang Z."/>
            <person name="Xiao X.J."/>
            <person name="Lau C.P."/>
            <person name="Li Y."/>
            <person name="Huang Z.M."/>
            <person name="Ba J.G."/>
            <person name="Yim A.K."/>
            <person name="Ouyang C.Y."/>
            <person name="Ngai S.M."/>
            <person name="Chan T.F."/>
            <person name="Leung E.L."/>
            <person name="Liu L."/>
            <person name="Liu Z.G."/>
            <person name="Tsui S.K."/>
        </authorList>
    </citation>
    <scope>NUCLEOTIDE SEQUENCE [LARGE SCALE GENOMIC DNA]</scope>
    <source>
        <strain evidence="13">Derp</strain>
    </source>
</reference>
<feature type="transmembrane region" description="Helical" evidence="12">
    <location>
        <begin position="29"/>
        <end position="49"/>
    </location>
</feature>
<keyword evidence="4" id="KW-1003">Cell membrane</keyword>
<dbReference type="InterPro" id="IPR000990">
    <property type="entry name" value="Innexin"/>
</dbReference>
<keyword evidence="11 12" id="KW-0407">Ion channel</keyword>
<comment type="similarity">
    <text evidence="12">Belongs to the pannexin family.</text>
</comment>
<dbReference type="PANTHER" id="PTHR11893">
    <property type="entry name" value="INNEXIN"/>
    <property type="match status" value="1"/>
</dbReference>
<comment type="caution">
    <text evidence="13">The sequence shown here is derived from an EMBL/GenBank/DDBJ whole genome shotgun (WGS) entry which is preliminary data.</text>
</comment>
<dbReference type="PANTHER" id="PTHR11893:SF40">
    <property type="entry name" value="INNEXIN SHAKING-B"/>
    <property type="match status" value="1"/>
</dbReference>
<keyword evidence="6" id="KW-0303">Gap junction</keyword>
<sequence>KNKSEIMFDIFRSLKTLLKTSRIRIDNTIFQLHYSITVIILLSFCIIISTKQYVGDPIDCVRSDSVSQSVINTYCWIHTTYTLPKSYYKKVGIEVPYPGVDWESNQNEFRYHRYYQWVGFVLFFQATLFYIPRWLWKMWENGKIQSLMMDLDVGVCSDHEKKQKKKLLVDYLYSSRGHHNWYAGRYFFCELLALLNIIFQIYALDKFFDGEFLTYGTEVIQFSQMDQEERIDPMIRIFPRVTKCRFYKYGPSANIETIDALCLLPLNIVNEKIYIFIWFWFLILGAMTAALILFRMIIIACPPVRVYLLSLRFKLGSLDHLHTIVRRMSVGDWFLVYMLGQNIDSVIYQELIQELATKTDNDGKKDII</sequence>
<protein>
    <recommendedName>
        <fullName evidence="12">Innexin</fullName>
    </recommendedName>
</protein>
<evidence type="ECO:0000256" key="12">
    <source>
        <dbReference type="RuleBase" id="RU010713"/>
    </source>
</evidence>
<keyword evidence="10 12" id="KW-0472">Membrane</keyword>
<evidence type="ECO:0000256" key="3">
    <source>
        <dbReference type="ARBA" id="ARBA00022448"/>
    </source>
</evidence>
<organism evidence="13 14">
    <name type="scientific">Dermatophagoides pteronyssinus</name>
    <name type="common">European house dust mite</name>
    <dbReference type="NCBI Taxonomy" id="6956"/>
    <lineage>
        <taxon>Eukaryota</taxon>
        <taxon>Metazoa</taxon>
        <taxon>Ecdysozoa</taxon>
        <taxon>Arthropoda</taxon>
        <taxon>Chelicerata</taxon>
        <taxon>Arachnida</taxon>
        <taxon>Acari</taxon>
        <taxon>Acariformes</taxon>
        <taxon>Sarcoptiformes</taxon>
        <taxon>Astigmata</taxon>
        <taxon>Psoroptidia</taxon>
        <taxon>Analgoidea</taxon>
        <taxon>Pyroglyphidae</taxon>
        <taxon>Dermatophagoidinae</taxon>
        <taxon>Dermatophagoides</taxon>
    </lineage>
</organism>
<dbReference type="Pfam" id="PF00876">
    <property type="entry name" value="Innexin"/>
    <property type="match status" value="1"/>
</dbReference>
<evidence type="ECO:0000313" key="14">
    <source>
        <dbReference type="Proteomes" id="UP000887458"/>
    </source>
</evidence>
<evidence type="ECO:0000313" key="13">
    <source>
        <dbReference type="EMBL" id="KAH9425209.1"/>
    </source>
</evidence>